<feature type="domain" description="CARDB" evidence="1">
    <location>
        <begin position="28"/>
        <end position="132"/>
    </location>
</feature>
<name>F4C009_METSG</name>
<proteinExistence type="predicted"/>
<dbReference type="Proteomes" id="UP000007807">
    <property type="component" value="Chromosome"/>
</dbReference>
<dbReference type="AlphaFoldDB" id="F4C009"/>
<feature type="domain" description="CARDB" evidence="1">
    <location>
        <begin position="415"/>
        <end position="519"/>
    </location>
</feature>
<evidence type="ECO:0000313" key="2">
    <source>
        <dbReference type="EMBL" id="AEB67900.1"/>
    </source>
</evidence>
<dbReference type="Gene3D" id="2.60.40.10">
    <property type="entry name" value="Immunoglobulins"/>
    <property type="match status" value="4"/>
</dbReference>
<feature type="domain" description="CARDB" evidence="1">
    <location>
        <begin position="157"/>
        <end position="261"/>
    </location>
</feature>
<dbReference type="KEGG" id="mcj:MCON_1177"/>
<keyword evidence="3" id="KW-1185">Reference proteome</keyword>
<dbReference type="InParanoid" id="F4C009"/>
<dbReference type="HOGENOM" id="CLU_515470_0_0_2"/>
<evidence type="ECO:0000259" key="1">
    <source>
        <dbReference type="Pfam" id="PF07705"/>
    </source>
</evidence>
<protein>
    <submittedName>
        <fullName evidence="2">CARDB domain protein</fullName>
    </submittedName>
</protein>
<dbReference type="InterPro" id="IPR011635">
    <property type="entry name" value="CARDB"/>
</dbReference>
<organism evidence="2 3">
    <name type="scientific">Methanothrix soehngenii (strain ATCC 5969 / DSM 3671 / JCM 10134 / NBRC 103675 / OCM 69 / GP-6)</name>
    <name type="common">Methanosaeta concilii</name>
    <dbReference type="NCBI Taxonomy" id="990316"/>
    <lineage>
        <taxon>Archaea</taxon>
        <taxon>Methanobacteriati</taxon>
        <taxon>Methanobacteriota</taxon>
        <taxon>Stenosarchaea group</taxon>
        <taxon>Methanomicrobia</taxon>
        <taxon>Methanotrichales</taxon>
        <taxon>Methanotrichaceae</taxon>
        <taxon>Methanothrix</taxon>
    </lineage>
</organism>
<sequence>MINMKGLNRYFLVIGLVAWLSMFMAEAAPDLFVSEFSLNPETPVQGSPVTVRLGVYNQGTGSSGPFSVQWWPGENYRNLGCSWEVDGLVARGGKILTCTYDGYPSWYANINTKVLVDSGGVVAESDEANNIFLKPISVSKPGAGSPGPVGPGSASGSPDLFVSEFSLNPETPVQGSPVTVRLGVYNQGTGSSGPFSVQWWPGENYRNLGCSWEVDGLVARGGKILTCTYDGYPSWYANINTKVLVDSGGVVAESDEANNIFLKPISVSKPGAGSPGPVGPGSASGSPDLFVSEFSLNPETPVQGSPVTVRLGVYNQGTGSSGPFSVQWWPGENYRNLGCSWEVDGLVARGGKILTCTYDGYPSWYANINTKVLVDSGGVVAESDEANNIFLKPISVSKPGAGSPGPVGPGSASGSPDLFVSEFSLNPETPVQGSPVTVRLGVYNQGTGSSGPFSVQWWPGENYRNLGCSWEVDGLVARGGKILTCTYDGYPSWYANINTKVLVDSGGVVAESDEANNIFLKPISVNHP</sequence>
<accession>F4C009</accession>
<reference evidence="2 3" key="1">
    <citation type="journal article" date="2011" name="J. Bacteriol.">
        <title>Complete genome sequence of Methanosaeta concilii, a specialist in aceticlastic methanogenesis.</title>
        <authorList>
            <person name="Barber R.D."/>
            <person name="Zhang L."/>
            <person name="Harnack M."/>
            <person name="Olson M.V."/>
            <person name="Kaul R."/>
            <person name="Ingram-Smith C."/>
            <person name="Smith K.S."/>
        </authorList>
    </citation>
    <scope>NUCLEOTIDE SEQUENCE [LARGE SCALE GENOMIC DNA]</scope>
    <source>
        <strain evidence="3">ATCC 5969 / DSM 3671 / JCM 10134 / NBRC 103675 / OCM 69 / GP-6</strain>
    </source>
</reference>
<feature type="domain" description="CARDB" evidence="1">
    <location>
        <begin position="286"/>
        <end position="390"/>
    </location>
</feature>
<evidence type="ECO:0000313" key="3">
    <source>
        <dbReference type="Proteomes" id="UP000007807"/>
    </source>
</evidence>
<dbReference type="InterPro" id="IPR013783">
    <property type="entry name" value="Ig-like_fold"/>
</dbReference>
<dbReference type="Pfam" id="PF07705">
    <property type="entry name" value="CARDB"/>
    <property type="match status" value="4"/>
</dbReference>
<gene>
    <name evidence="2" type="ordered locus">MCON_1177</name>
</gene>
<dbReference type="EMBL" id="CP002565">
    <property type="protein sequence ID" value="AEB67900.1"/>
    <property type="molecule type" value="Genomic_DNA"/>
</dbReference>